<accession>A0A0U5JWV6</accession>
<name>A0A0U5JWV6_LIMRT</name>
<evidence type="ECO:0000313" key="5">
    <source>
        <dbReference type="EMBL" id="OTA93217.1"/>
    </source>
</evidence>
<reference evidence="4 8" key="3">
    <citation type="submission" date="2016-09" db="EMBL/GenBank/DDBJ databases">
        <title>Lactobacillus reuteri KLR3005, genome sequencing and assembly.</title>
        <authorList>
            <person name="Lee J.-Y."/>
            <person name="Kim E.B."/>
            <person name="Choi Y.-J."/>
        </authorList>
    </citation>
    <scope>NUCLEOTIDE SEQUENCE [LARGE SCALE GENOMIC DNA]</scope>
    <source>
        <strain evidence="4 8">KLR3005</strain>
    </source>
</reference>
<dbReference type="EMBL" id="MIMV01000009">
    <property type="protein sequence ID" value="OTA93217.1"/>
    <property type="molecule type" value="Genomic_DNA"/>
</dbReference>
<dbReference type="Proteomes" id="UP000194286">
    <property type="component" value="Unassembled WGS sequence"/>
</dbReference>
<dbReference type="AlphaFoldDB" id="A0A0U5JWV6"/>
<evidence type="ECO:0000313" key="6">
    <source>
        <dbReference type="Proteomes" id="UP000184174"/>
    </source>
</evidence>
<dbReference type="EMBL" id="JAJGWB010000083">
    <property type="protein sequence ID" value="MCC4477039.1"/>
    <property type="molecule type" value="Genomic_DNA"/>
</dbReference>
<dbReference type="Proteomes" id="UP000235484">
    <property type="component" value="Unassembled WGS sequence"/>
</dbReference>
<organism evidence="1 9">
    <name type="scientific">Limosilactobacillus reuteri</name>
    <name type="common">Lactobacillus reuteri</name>
    <dbReference type="NCBI Taxonomy" id="1598"/>
    <lineage>
        <taxon>Bacteria</taxon>
        <taxon>Bacillati</taxon>
        <taxon>Bacillota</taxon>
        <taxon>Bacilli</taxon>
        <taxon>Lactobacillales</taxon>
        <taxon>Lactobacillaceae</taxon>
        <taxon>Limosilactobacillus</taxon>
    </lineage>
</organism>
<dbReference type="Proteomes" id="UP001198026">
    <property type="component" value="Unassembled WGS sequence"/>
</dbReference>
<sequence>MNKNLLDLNLCIVKVLKHSYVYLNVLRNPEPNVALQAYRLCFKADNLYGVNGELWDGKPNEYITEETIEAARSDYKISKDEYDYFYSLSPEERIDAIGEMLGKLIDFGDVY</sequence>
<dbReference type="EMBL" id="LN887625">
    <property type="protein sequence ID" value="CUR41370.1"/>
    <property type="molecule type" value="Genomic_DNA"/>
</dbReference>
<evidence type="ECO:0000313" key="8">
    <source>
        <dbReference type="Proteomes" id="UP000194286"/>
    </source>
</evidence>
<dbReference type="EMBL" id="MIMU01000116">
    <property type="protein sequence ID" value="OTA82764.1"/>
    <property type="molecule type" value="Genomic_DNA"/>
</dbReference>
<dbReference type="RefSeq" id="WP_072575183.1">
    <property type="nucleotide sequence ID" value="NZ_CABFNG010000031.1"/>
</dbReference>
<reference evidence="5 7" key="4">
    <citation type="submission" date="2016-09" db="EMBL/GenBank/DDBJ databases">
        <title>Lactobacillus reuteri KLR3006, genome sequencing and assembly.</title>
        <authorList>
            <person name="Lee J.-Y."/>
            <person name="Kim E.B."/>
            <person name="Choi Y.-J."/>
        </authorList>
    </citation>
    <scope>NUCLEOTIDE SEQUENCE [LARGE SCALE GENOMIC DNA]</scope>
    <source>
        <strain evidence="5 7">KLR3006</strain>
    </source>
</reference>
<reference evidence="1" key="1">
    <citation type="submission" date="2015-10" db="EMBL/GenBank/DDBJ databases">
        <authorList>
            <person name="Gilbert D.G."/>
        </authorList>
    </citation>
    <scope>NUCLEOTIDE SEQUENCE [LARGE SCALE GENOMIC DNA]</scope>
    <source>
        <strain evidence="1">20-2</strain>
    </source>
</reference>
<evidence type="ECO:0000313" key="2">
    <source>
        <dbReference type="EMBL" id="MCC4477039.1"/>
    </source>
</evidence>
<evidence type="ECO:0000313" key="9">
    <source>
        <dbReference type="Proteomes" id="UP000235484"/>
    </source>
</evidence>
<evidence type="ECO:0000313" key="4">
    <source>
        <dbReference type="EMBL" id="OTA82764.1"/>
    </source>
</evidence>
<evidence type="ECO:0000313" key="3">
    <source>
        <dbReference type="EMBL" id="OJI10366.1"/>
    </source>
</evidence>
<reference evidence="9" key="2">
    <citation type="submission" date="2015-10" db="EMBL/GenBank/DDBJ databases">
        <authorList>
            <person name="Crossman L.C."/>
        </authorList>
    </citation>
    <scope>NUCLEOTIDE SEQUENCE [LARGE SCALE GENOMIC DNA]</scope>
    <source>
        <strain evidence="9">20-2</strain>
    </source>
</reference>
<dbReference type="EMBL" id="MKQH01000014">
    <property type="protein sequence ID" value="OJI10366.1"/>
    <property type="molecule type" value="Genomic_DNA"/>
</dbReference>
<dbReference type="Proteomes" id="UP000194219">
    <property type="component" value="Unassembled WGS sequence"/>
</dbReference>
<reference evidence="3 6" key="5">
    <citation type="submission" date="2016-10" db="EMBL/GenBank/DDBJ databases">
        <title>Genome sequence of Lactobacillus reuteri 121, a source of glucan and fructan exopolysaccharides.</title>
        <authorList>
            <person name="Gangoiti J."/>
            <person name="Lammerts Van Bueren A."/>
            <person name="Dijkhuizen L."/>
        </authorList>
    </citation>
    <scope>NUCLEOTIDE SEQUENCE [LARGE SCALE GENOMIC DNA]</scope>
    <source>
        <strain evidence="3 6">121</strain>
    </source>
</reference>
<reference evidence="2" key="6">
    <citation type="submission" date="2021-10" db="EMBL/GenBank/DDBJ databases">
        <title>Evolutionary history and lifestyle of the vertebrate symbiont Limosilactobacillus reuteri.</title>
        <authorList>
            <person name="Zheng J."/>
            <person name="Li F."/>
            <person name="Gaenzle M."/>
            <person name="Walter J."/>
        </authorList>
    </citation>
    <scope>NUCLEOTIDE SEQUENCE</scope>
    <source>
        <strain evidence="2">GQ_1_3_1</strain>
    </source>
</reference>
<evidence type="ECO:0000313" key="1">
    <source>
        <dbReference type="EMBL" id="CUR41370.1"/>
    </source>
</evidence>
<evidence type="ECO:0000313" key="7">
    <source>
        <dbReference type="Proteomes" id="UP000194219"/>
    </source>
</evidence>
<dbReference type="Proteomes" id="UP000184174">
    <property type="component" value="Unassembled WGS sequence"/>
</dbReference>
<protein>
    <submittedName>
        <fullName evidence="1">Uncharacterized protein</fullName>
    </submittedName>
</protein>
<proteinExistence type="predicted"/>
<gene>
    <name evidence="4" type="ORF">BHL82_08765</name>
    <name evidence="5" type="ORF">BHL83_10195</name>
    <name evidence="3" type="ORF">BJI45_07150</name>
    <name evidence="2" type="ORF">LMB76_02145</name>
    <name evidence="1" type="ORF">LRLP16767_LR202_01425</name>
</gene>